<evidence type="ECO:0000256" key="2">
    <source>
        <dbReference type="ARBA" id="ARBA00023125"/>
    </source>
</evidence>
<dbReference type="PANTHER" id="PTHR46796">
    <property type="entry name" value="HTH-TYPE TRANSCRIPTIONAL ACTIVATOR RHAS-RELATED"/>
    <property type="match status" value="1"/>
</dbReference>
<dbReference type="InterPro" id="IPR009057">
    <property type="entry name" value="Homeodomain-like_sf"/>
</dbReference>
<evidence type="ECO:0000313" key="5">
    <source>
        <dbReference type="EMBL" id="UUP16593.1"/>
    </source>
</evidence>
<dbReference type="RefSeq" id="WP_338529005.1">
    <property type="nucleotide sequence ID" value="NZ_CP030941.1"/>
</dbReference>
<accession>A0ABY5MH80</accession>
<organism evidence="5 6">
    <name type="scientific">Nitratireductor thuwali</name>
    <dbReference type="NCBI Taxonomy" id="2267699"/>
    <lineage>
        <taxon>Bacteria</taxon>
        <taxon>Pseudomonadati</taxon>
        <taxon>Pseudomonadota</taxon>
        <taxon>Alphaproteobacteria</taxon>
        <taxon>Hyphomicrobiales</taxon>
        <taxon>Phyllobacteriaceae</taxon>
        <taxon>Nitratireductor</taxon>
    </lineage>
</organism>
<dbReference type="Proteomes" id="UP001342418">
    <property type="component" value="Chromosome"/>
</dbReference>
<dbReference type="PROSITE" id="PS01124">
    <property type="entry name" value="HTH_ARAC_FAMILY_2"/>
    <property type="match status" value="1"/>
</dbReference>
<keyword evidence="3" id="KW-0804">Transcription</keyword>
<protein>
    <submittedName>
        <fullName evidence="5">Transcriptional activator FeaR</fullName>
    </submittedName>
</protein>
<gene>
    <name evidence="5" type="primary">feaR</name>
    <name evidence="5" type="ORF">NTH_01040</name>
</gene>
<dbReference type="InterPro" id="IPR050204">
    <property type="entry name" value="AraC_XylS_family_regulators"/>
</dbReference>
<dbReference type="PROSITE" id="PS00041">
    <property type="entry name" value="HTH_ARAC_FAMILY_1"/>
    <property type="match status" value="1"/>
</dbReference>
<dbReference type="PANTHER" id="PTHR46796:SF6">
    <property type="entry name" value="ARAC SUBFAMILY"/>
    <property type="match status" value="1"/>
</dbReference>
<keyword evidence="6" id="KW-1185">Reference proteome</keyword>
<evidence type="ECO:0000313" key="6">
    <source>
        <dbReference type="Proteomes" id="UP001342418"/>
    </source>
</evidence>
<evidence type="ECO:0000256" key="3">
    <source>
        <dbReference type="ARBA" id="ARBA00023163"/>
    </source>
</evidence>
<evidence type="ECO:0000259" key="4">
    <source>
        <dbReference type="PROSITE" id="PS01124"/>
    </source>
</evidence>
<proteinExistence type="predicted"/>
<keyword evidence="2" id="KW-0238">DNA-binding</keyword>
<dbReference type="SMART" id="SM00342">
    <property type="entry name" value="HTH_ARAC"/>
    <property type="match status" value="1"/>
</dbReference>
<dbReference type="EMBL" id="CP030941">
    <property type="protein sequence ID" value="UUP16593.1"/>
    <property type="molecule type" value="Genomic_DNA"/>
</dbReference>
<keyword evidence="1" id="KW-0805">Transcription regulation</keyword>
<feature type="domain" description="HTH araC/xylS-type" evidence="4">
    <location>
        <begin position="233"/>
        <end position="334"/>
    </location>
</feature>
<sequence>MAEIAPAGTFEPVRKLHATSCSPVPVRRRPLPDSFDECREGTSFACPVLWNKTIDFLCDEPEALRIRSCTVADAALAEIAAPPMIVTQDGSAADDPHRFHLVLLLEGYGDYRWAGGTATQLPGDVVLIDTAAPSQVVSSVDCRLVRWSFPEPLIAPFLPLRENCPVLHLPAREGLMTVLAQHTQLLAREAERLDRATAQGLLTHLCGLVGLAIETARGPRPARCHNYRAHQRQRVLSYIETHLRDPRCTAKRAARDLGMSVRWLHALLADMADGFADLVARRRLEQSLALLEDPASDHLSIAEIAFLAGFNDLSTFYRRFSDCYAMTPGAARRRKT</sequence>
<reference evidence="5 6" key="1">
    <citation type="submission" date="2018-07" db="EMBL/GenBank/DDBJ databases">
        <title>Genome sequence of Nitratireductor thuwali#1536.</title>
        <authorList>
            <person name="Michoud G."/>
            <person name="Merlino G."/>
            <person name="Sefrji F.O."/>
            <person name="Daffonchio D."/>
        </authorList>
    </citation>
    <scope>NUCLEOTIDE SEQUENCE [LARGE SCALE GENOMIC DNA]</scope>
    <source>
        <strain evidence="6">Nit1536</strain>
    </source>
</reference>
<evidence type="ECO:0000256" key="1">
    <source>
        <dbReference type="ARBA" id="ARBA00023015"/>
    </source>
</evidence>
<dbReference type="InterPro" id="IPR018062">
    <property type="entry name" value="HTH_AraC-typ_CS"/>
</dbReference>
<dbReference type="SUPFAM" id="SSF46689">
    <property type="entry name" value="Homeodomain-like"/>
    <property type="match status" value="1"/>
</dbReference>
<name>A0ABY5MH80_9HYPH</name>
<dbReference type="InterPro" id="IPR018060">
    <property type="entry name" value="HTH_AraC"/>
</dbReference>
<dbReference type="Gene3D" id="1.10.10.60">
    <property type="entry name" value="Homeodomain-like"/>
    <property type="match status" value="1"/>
</dbReference>
<dbReference type="Pfam" id="PF12833">
    <property type="entry name" value="HTH_18"/>
    <property type="match status" value="1"/>
</dbReference>